<protein>
    <submittedName>
        <fullName evidence="12">Uncharacterized protein</fullName>
    </submittedName>
</protein>
<dbReference type="GO" id="GO:0004527">
    <property type="term" value="F:exonuclease activity"/>
    <property type="evidence" value="ECO:0007669"/>
    <property type="project" value="UniProtKB-KW"/>
</dbReference>
<keyword evidence="8" id="KW-0238">DNA-binding</keyword>
<evidence type="ECO:0000256" key="5">
    <source>
        <dbReference type="ARBA" id="ARBA00022806"/>
    </source>
</evidence>
<keyword evidence="7" id="KW-0067">ATP-binding</keyword>
<keyword evidence="13" id="KW-1185">Reference proteome</keyword>
<sequence length="1195" mass="138292">MSIQFIIGTGERDHTGTALRQAVKWLEESENHEVYYLVPNHVKFETEVSVLRRLSKLPEYAALDNMASTRLQVFSLSRLAWYKMQYTPRYQQKRLSDAGKFMLIRQVLLEIEMELQIFRYEINKTGFIEQLVAMFDEYQLGNITSEDLLDAVEQFDGASHVNDSKEKLLEIQKIYECYQKKLIAINGETSDILLDLTEYLSQIDLTNVMVIIGGYSSLTAVEQQLMQRLMSAAGEWRMNLIVDKSYGIESPIQQSLFYNPGKVYFDLYQYARHKKIPILVDALADMPKIHEDMTLIGNVWYDAHQMTADKKLSKLNHSESLQIWACDDAYGEAVMVAKKIRQLIIAGYHYKDIKIMTRDLTSYRRVLEPVFTQAEIPFYINEDVEMKHHPLIEFIDSLFQINMYYYRYSDLMRLLRTELFMPELTDVKELDSWESGVSILRQRIDYTENVVLAYGYNGFYWTQESDWSYVTYEYNGQEVSTNCDMLIQDESNKVRQSIRDHLCPFFESLATAETYRQASVIFYQFLINVGVQHQLVMLREQAINQGDLVSAKNHEQAWQALVDLLDELVDLMGDNLFILEDFIQIIHSGLEGQTFSKVPAALDQLIVTSVDMVQAERSRVTFMLGVSDQDYPKKIENKTLMTDDERQMLAEYLSIEKYLKKDTTSEFAREPYVFYLALLSATEQLIITYPQASDTVKEIKASSYLRPIIRNLQLNIETKNTPITIKNMDNINYFATYKLLLSDIMPLKREAIDSKQPLSWLWQQLEKRLIDKLPFIANRVLASSDYKNIPDDLTQESVASLYGDTIYASVSKIENFNQCHYKYFLQYGLKLKEREKFELSSAATGDFFHDSLDQFFKELIKQKKQLSELSDEEINYLAESVLAGVFAEAKFSILTSSQRLNYIRYQLSQTIKRVIWSLRKQSERTKMTTLQTEILFGEALGEKGLASLDFDLPHQKKLSVRGKIDRLDMVTVDNQPYLAVVDYKSSQHSFSMSDAYYGLALQMITYLDVALQNAVNLVGQRAEAAGAFYLHVQNPTLKEASQLTNEKIELELLKEFKYQGILVQNDDLLTELDVTVEPTKASLVYPFNQLKSGEAKSKQFVTPDDLQLLIQHNHQQFITAGEKIYEGKTTLNPMYKGKERIACRFCPFRSVCQFDAMLPDNNYHRIEELQDDIVLGRLKLGKGETTDGSNTSETE</sequence>
<keyword evidence="5" id="KW-0347">Helicase</keyword>
<dbReference type="PANTHER" id="PTHR30591:SF1">
    <property type="entry name" value="RECBCD ENZYME SUBUNIT RECC"/>
    <property type="match status" value="1"/>
</dbReference>
<accession>A0A429ZX00</accession>
<dbReference type="GO" id="GO:0004386">
    <property type="term" value="F:helicase activity"/>
    <property type="evidence" value="ECO:0007669"/>
    <property type="project" value="UniProtKB-KW"/>
</dbReference>
<organism evidence="12 13">
    <name type="scientific">Vagococcus vulneris</name>
    <dbReference type="NCBI Taxonomy" id="1977869"/>
    <lineage>
        <taxon>Bacteria</taxon>
        <taxon>Bacillati</taxon>
        <taxon>Bacillota</taxon>
        <taxon>Bacilli</taxon>
        <taxon>Lactobacillales</taxon>
        <taxon>Enterococcaceae</taxon>
        <taxon>Vagococcus</taxon>
    </lineage>
</organism>
<evidence type="ECO:0000256" key="9">
    <source>
        <dbReference type="ARBA" id="ARBA00023204"/>
    </source>
</evidence>
<feature type="domain" description="PD-(D/E)XK endonuclease-like" evidence="10">
    <location>
        <begin position="808"/>
        <end position="1153"/>
    </location>
</feature>
<keyword evidence="3" id="KW-0227">DNA damage</keyword>
<keyword evidence="6" id="KW-0269">Exonuclease</keyword>
<evidence type="ECO:0000259" key="10">
    <source>
        <dbReference type="Pfam" id="PF12705"/>
    </source>
</evidence>
<dbReference type="InterPro" id="IPR049035">
    <property type="entry name" value="ADDB_N"/>
</dbReference>
<evidence type="ECO:0000256" key="4">
    <source>
        <dbReference type="ARBA" id="ARBA00022801"/>
    </source>
</evidence>
<evidence type="ECO:0000256" key="7">
    <source>
        <dbReference type="ARBA" id="ARBA00022840"/>
    </source>
</evidence>
<dbReference type="InterPro" id="IPR027417">
    <property type="entry name" value="P-loop_NTPase"/>
</dbReference>
<gene>
    <name evidence="12" type="ORF">CBF37_08435</name>
</gene>
<dbReference type="GO" id="GO:0006281">
    <property type="term" value="P:DNA repair"/>
    <property type="evidence" value="ECO:0007669"/>
    <property type="project" value="UniProtKB-KW"/>
</dbReference>
<dbReference type="OrthoDB" id="9758506at2"/>
<dbReference type="Gene3D" id="3.90.320.10">
    <property type="match status" value="1"/>
</dbReference>
<dbReference type="GO" id="GO:0006310">
    <property type="term" value="P:DNA recombination"/>
    <property type="evidence" value="ECO:0007669"/>
    <property type="project" value="TreeGrafter"/>
</dbReference>
<dbReference type="Proteomes" id="UP000287857">
    <property type="component" value="Unassembled WGS sequence"/>
</dbReference>
<keyword evidence="4" id="KW-0378">Hydrolase</keyword>
<comment type="caution">
    <text evidence="12">The sequence shown here is derived from an EMBL/GenBank/DDBJ whole genome shotgun (WGS) entry which is preliminary data.</text>
</comment>
<keyword evidence="2" id="KW-0547">Nucleotide-binding</keyword>
<keyword evidence="9" id="KW-0234">DNA repair</keyword>
<dbReference type="InterPro" id="IPR038726">
    <property type="entry name" value="PDDEXK_AddAB-type"/>
</dbReference>
<reference evidence="12 13" key="1">
    <citation type="submission" date="2017-05" db="EMBL/GenBank/DDBJ databases">
        <title>Vagococcus spp. assemblies.</title>
        <authorList>
            <person name="Gulvik C.A."/>
        </authorList>
    </citation>
    <scope>NUCLEOTIDE SEQUENCE [LARGE SCALE GENOMIC DNA]</scope>
    <source>
        <strain evidence="12 13">SS1995</strain>
    </source>
</reference>
<dbReference type="PANTHER" id="PTHR30591">
    <property type="entry name" value="RECBCD ENZYME SUBUNIT RECC"/>
    <property type="match status" value="1"/>
</dbReference>
<proteinExistence type="predicted"/>
<name>A0A429ZX00_9ENTE</name>
<dbReference type="RefSeq" id="WP_125984309.1">
    <property type="nucleotide sequence ID" value="NZ_NGJS01000012.1"/>
</dbReference>
<dbReference type="GO" id="GO:0003677">
    <property type="term" value="F:DNA binding"/>
    <property type="evidence" value="ECO:0007669"/>
    <property type="project" value="UniProtKB-KW"/>
</dbReference>
<dbReference type="GO" id="GO:0005524">
    <property type="term" value="F:ATP binding"/>
    <property type="evidence" value="ECO:0007669"/>
    <property type="project" value="UniProtKB-KW"/>
</dbReference>
<dbReference type="SUPFAM" id="SSF52540">
    <property type="entry name" value="P-loop containing nucleoside triphosphate hydrolases"/>
    <property type="match status" value="1"/>
</dbReference>
<dbReference type="EMBL" id="NGJS01000012">
    <property type="protein sequence ID" value="RST98186.1"/>
    <property type="molecule type" value="Genomic_DNA"/>
</dbReference>
<dbReference type="Pfam" id="PF21445">
    <property type="entry name" value="ADDB_N"/>
    <property type="match status" value="1"/>
</dbReference>
<evidence type="ECO:0000313" key="13">
    <source>
        <dbReference type="Proteomes" id="UP000287857"/>
    </source>
</evidence>
<keyword evidence="1" id="KW-0540">Nuclease</keyword>
<evidence type="ECO:0000256" key="2">
    <source>
        <dbReference type="ARBA" id="ARBA00022741"/>
    </source>
</evidence>
<dbReference type="InterPro" id="IPR011604">
    <property type="entry name" value="PDDEXK-like_dom_sf"/>
</dbReference>
<evidence type="ECO:0000256" key="8">
    <source>
        <dbReference type="ARBA" id="ARBA00023125"/>
    </source>
</evidence>
<dbReference type="Pfam" id="PF12705">
    <property type="entry name" value="PDDEXK_1"/>
    <property type="match status" value="1"/>
</dbReference>
<evidence type="ECO:0000256" key="3">
    <source>
        <dbReference type="ARBA" id="ARBA00022763"/>
    </source>
</evidence>
<dbReference type="AlphaFoldDB" id="A0A429ZX00"/>
<dbReference type="Gene3D" id="3.40.50.300">
    <property type="entry name" value="P-loop containing nucleotide triphosphate hydrolases"/>
    <property type="match status" value="4"/>
</dbReference>
<evidence type="ECO:0000313" key="12">
    <source>
        <dbReference type="EMBL" id="RST98186.1"/>
    </source>
</evidence>
<evidence type="ECO:0000256" key="6">
    <source>
        <dbReference type="ARBA" id="ARBA00022839"/>
    </source>
</evidence>
<feature type="domain" description="ATP-dependent helicase/deoxyribonuclease subunit B N-terminal" evidence="11">
    <location>
        <begin position="5"/>
        <end position="292"/>
    </location>
</feature>
<evidence type="ECO:0000259" key="11">
    <source>
        <dbReference type="Pfam" id="PF21445"/>
    </source>
</evidence>
<evidence type="ECO:0000256" key="1">
    <source>
        <dbReference type="ARBA" id="ARBA00022722"/>
    </source>
</evidence>